<dbReference type="AlphaFoldDB" id="A0A9D5CBR5"/>
<feature type="repeat" description="PPR" evidence="2">
    <location>
        <begin position="84"/>
        <end position="118"/>
    </location>
</feature>
<feature type="repeat" description="PPR" evidence="2">
    <location>
        <begin position="387"/>
        <end position="421"/>
    </location>
</feature>
<keyword evidence="4" id="KW-1185">Reference proteome</keyword>
<dbReference type="InterPro" id="IPR011990">
    <property type="entry name" value="TPR-like_helical_dom_sf"/>
</dbReference>
<dbReference type="FunFam" id="1.25.40.10:FF:000396">
    <property type="entry name" value="Pentatricopeptide repeat-containing protein At2g36730"/>
    <property type="match status" value="1"/>
</dbReference>
<dbReference type="InterPro" id="IPR046848">
    <property type="entry name" value="E_motif"/>
</dbReference>
<dbReference type="PANTHER" id="PTHR47926">
    <property type="entry name" value="PENTATRICOPEPTIDE REPEAT-CONTAINING PROTEIN"/>
    <property type="match status" value="1"/>
</dbReference>
<evidence type="ECO:0008006" key="5">
    <source>
        <dbReference type="Google" id="ProtNLM"/>
    </source>
</evidence>
<reference evidence="3" key="2">
    <citation type="journal article" date="2022" name="Hortic Res">
        <title>The genome of Dioscorea zingiberensis sheds light on the biosynthesis, origin and evolution of the medicinally important diosgenin saponins.</title>
        <authorList>
            <person name="Li Y."/>
            <person name="Tan C."/>
            <person name="Li Z."/>
            <person name="Guo J."/>
            <person name="Li S."/>
            <person name="Chen X."/>
            <person name="Wang C."/>
            <person name="Dai X."/>
            <person name="Yang H."/>
            <person name="Song W."/>
            <person name="Hou L."/>
            <person name="Xu J."/>
            <person name="Tong Z."/>
            <person name="Xu A."/>
            <person name="Yuan X."/>
            <person name="Wang W."/>
            <person name="Yang Q."/>
            <person name="Chen L."/>
            <person name="Sun Z."/>
            <person name="Wang K."/>
            <person name="Pan B."/>
            <person name="Chen J."/>
            <person name="Bao Y."/>
            <person name="Liu F."/>
            <person name="Qi X."/>
            <person name="Gang D.R."/>
            <person name="Wen J."/>
            <person name="Li J."/>
        </authorList>
    </citation>
    <scope>NUCLEOTIDE SEQUENCE</scope>
    <source>
        <strain evidence="3">Dzin_1.0</strain>
    </source>
</reference>
<dbReference type="PROSITE" id="PS51375">
    <property type="entry name" value="PPR"/>
    <property type="match status" value="6"/>
</dbReference>
<feature type="repeat" description="PPR" evidence="2">
    <location>
        <begin position="488"/>
        <end position="522"/>
    </location>
</feature>
<feature type="repeat" description="PPR" evidence="2">
    <location>
        <begin position="287"/>
        <end position="321"/>
    </location>
</feature>
<dbReference type="FunFam" id="1.25.40.10:FF:000090">
    <property type="entry name" value="Pentatricopeptide repeat-containing protein, chloroplastic"/>
    <property type="match status" value="1"/>
</dbReference>
<dbReference type="InterPro" id="IPR002885">
    <property type="entry name" value="PPR_rpt"/>
</dbReference>
<dbReference type="Gene3D" id="1.25.40.10">
    <property type="entry name" value="Tetratricopeptide repeat domain"/>
    <property type="match status" value="6"/>
</dbReference>
<evidence type="ECO:0000313" key="3">
    <source>
        <dbReference type="EMBL" id="KAJ0970196.1"/>
    </source>
</evidence>
<dbReference type="Proteomes" id="UP001085076">
    <property type="component" value="Miscellaneous, Linkage group lg06"/>
</dbReference>
<dbReference type="Pfam" id="PF13041">
    <property type="entry name" value="PPR_2"/>
    <property type="match status" value="3"/>
</dbReference>
<dbReference type="EMBL" id="JAGGNH010000006">
    <property type="protein sequence ID" value="KAJ0970196.1"/>
    <property type="molecule type" value="Genomic_DNA"/>
</dbReference>
<protein>
    <recommendedName>
        <fullName evidence="5">Pentatricopeptide repeat-containing protein</fullName>
    </recommendedName>
</protein>
<evidence type="ECO:0000256" key="2">
    <source>
        <dbReference type="PROSITE-ProRule" id="PRU00708"/>
    </source>
</evidence>
<dbReference type="SUPFAM" id="SSF48452">
    <property type="entry name" value="TPR-like"/>
    <property type="match status" value="1"/>
</dbReference>
<keyword evidence="1" id="KW-0677">Repeat</keyword>
<dbReference type="Pfam" id="PF01535">
    <property type="entry name" value="PPR"/>
    <property type="match status" value="4"/>
</dbReference>
<dbReference type="NCBIfam" id="TIGR00756">
    <property type="entry name" value="PPR"/>
    <property type="match status" value="5"/>
</dbReference>
<dbReference type="GO" id="GO:0003723">
    <property type="term" value="F:RNA binding"/>
    <property type="evidence" value="ECO:0007669"/>
    <property type="project" value="InterPro"/>
</dbReference>
<dbReference type="PANTHER" id="PTHR47926:SF493">
    <property type="entry name" value="PENTATRICOPEPTIDE REPEAT-CONTAINING PROTEIN"/>
    <property type="match status" value="1"/>
</dbReference>
<proteinExistence type="predicted"/>
<evidence type="ECO:0000256" key="1">
    <source>
        <dbReference type="ARBA" id="ARBA00022737"/>
    </source>
</evidence>
<evidence type="ECO:0000313" key="4">
    <source>
        <dbReference type="Proteomes" id="UP001085076"/>
    </source>
</evidence>
<dbReference type="GO" id="GO:0009451">
    <property type="term" value="P:RNA modification"/>
    <property type="evidence" value="ECO:0007669"/>
    <property type="project" value="InterPro"/>
</dbReference>
<reference evidence="3" key="1">
    <citation type="submission" date="2021-03" db="EMBL/GenBank/DDBJ databases">
        <authorList>
            <person name="Li Z."/>
            <person name="Yang C."/>
        </authorList>
    </citation>
    <scope>NUCLEOTIDE SEQUENCE</scope>
    <source>
        <strain evidence="3">Dzin_1.0</strain>
        <tissue evidence="3">Leaf</tissue>
    </source>
</reference>
<dbReference type="FunFam" id="1.25.40.10:FF:000344">
    <property type="entry name" value="Pentatricopeptide repeat-containing protein"/>
    <property type="match status" value="1"/>
</dbReference>
<feature type="repeat" description="PPR" evidence="2">
    <location>
        <begin position="523"/>
        <end position="557"/>
    </location>
</feature>
<accession>A0A9D5CBR5</accession>
<name>A0A9D5CBR5_9LILI</name>
<dbReference type="OrthoDB" id="185373at2759"/>
<feature type="repeat" description="PPR" evidence="2">
    <location>
        <begin position="185"/>
        <end position="219"/>
    </location>
</feature>
<gene>
    <name evidence="3" type="ORF">J5N97_023073</name>
</gene>
<dbReference type="InterPro" id="IPR046960">
    <property type="entry name" value="PPR_At4g14850-like_plant"/>
</dbReference>
<dbReference type="Pfam" id="PF20431">
    <property type="entry name" value="E_motif"/>
    <property type="match status" value="1"/>
</dbReference>
<comment type="caution">
    <text evidence="3">The sequence shown here is derived from an EMBL/GenBank/DDBJ whole genome shotgun (WGS) entry which is preliminary data.</text>
</comment>
<sequence>MKLISKEVASLLPFTPSQFLHLLQSSTQSLSLHGAKKLHAFLLTSGVLFSAAGTHLLSKLTSLYSLSGHLSHARNLFEQMPKRTTFLYNTLIRGHVQSQQHLIAIRLFAQMISAGHRPDNFTFPFAFKACGDLPLLKMGLQAHCKAFVSGFVSNEIVQNCLIAMYMNCGEKEAASVVFDGMSNRSVVSWNTLIAGWFQNGCAAEAVMVFDRMVGAGVEVDEATVVSVLPACALLKDSEKGRRVGELVDERGFGDYAPVRNSLIDMYAKCGNLQEARRLFDDGDWSRDVVSWTAMIGGCILNGCASEALHLGVQMQFSRIKPNWVTMASLLSACTSKSFINYGKCLHGSCIRLRLNHDIVLETALIDMYANCGNMDLSARVFEQCSRRTATWNAVISGFAHNGLTILAIKHFELMLAESVRPDRATMASVLPAYSDSADMNQAMSLHCFLIKMGFLRSSEATTGLIDAYAKTGCLDVAKELFEELPTKDIVAWSTIISGYGKHGHAKTAIQLFERMLEAGVEANEVTFTSMLYSCSHAGLVDEGLHIFQQMLQAQHVKPSVDHYACVVDLIGRAGRLEEAYGMIKRMPFEANQAVWGALLGACVIHEDVKLGELAAKHLFEIEPGNTGNYVLLGNIYAAVGRWEDAEAVRSLLKNRGLRKAPGCSSL</sequence>
<dbReference type="FunFam" id="1.25.40.10:FF:000436">
    <property type="entry name" value="Pentatricopeptide repeat-containing protein At5g39350 family"/>
    <property type="match status" value="1"/>
</dbReference>
<organism evidence="3 4">
    <name type="scientific">Dioscorea zingiberensis</name>
    <dbReference type="NCBI Taxonomy" id="325984"/>
    <lineage>
        <taxon>Eukaryota</taxon>
        <taxon>Viridiplantae</taxon>
        <taxon>Streptophyta</taxon>
        <taxon>Embryophyta</taxon>
        <taxon>Tracheophyta</taxon>
        <taxon>Spermatophyta</taxon>
        <taxon>Magnoliopsida</taxon>
        <taxon>Liliopsida</taxon>
        <taxon>Dioscoreales</taxon>
        <taxon>Dioscoreaceae</taxon>
        <taxon>Dioscorea</taxon>
    </lineage>
</organism>